<feature type="domain" description="GST N-terminal" evidence="2">
    <location>
        <begin position="1"/>
        <end position="81"/>
    </location>
</feature>
<dbReference type="Gene3D" id="3.40.30.10">
    <property type="entry name" value="Glutaredoxin"/>
    <property type="match status" value="1"/>
</dbReference>
<dbReference type="Pfam" id="PF00043">
    <property type="entry name" value="GST_C"/>
    <property type="match status" value="1"/>
</dbReference>
<dbReference type="SFLD" id="SFLDS00019">
    <property type="entry name" value="Glutathione_Transferase_(cytos"/>
    <property type="match status" value="1"/>
</dbReference>
<reference evidence="4" key="1">
    <citation type="submission" date="2022-11" db="EMBL/GenBank/DDBJ databases">
        <title>Minimal conservation of predation-associated metabolite biosynthetic gene clusters underscores biosynthetic potential of Myxococcota including descriptions for ten novel species: Archangium lansinium sp. nov., Myxococcus landrumus sp. nov., Nannocystis bai.</title>
        <authorList>
            <person name="Ahearne A."/>
            <person name="Stevens C."/>
            <person name="Dowd S."/>
        </authorList>
    </citation>
    <scope>NUCLEOTIDE SEQUENCE</scope>
    <source>
        <strain evidence="4">Fl3</strain>
    </source>
</reference>
<protein>
    <submittedName>
        <fullName evidence="4">Glutathione S-transferase family protein</fullName>
    </submittedName>
</protein>
<dbReference type="PROSITE" id="PS50405">
    <property type="entry name" value="GST_CTER"/>
    <property type="match status" value="1"/>
</dbReference>
<evidence type="ECO:0000256" key="1">
    <source>
        <dbReference type="RuleBase" id="RU003494"/>
    </source>
</evidence>
<organism evidence="4 5">
    <name type="scientific">Nannocystis punicea</name>
    <dbReference type="NCBI Taxonomy" id="2995304"/>
    <lineage>
        <taxon>Bacteria</taxon>
        <taxon>Pseudomonadati</taxon>
        <taxon>Myxococcota</taxon>
        <taxon>Polyangia</taxon>
        <taxon>Nannocystales</taxon>
        <taxon>Nannocystaceae</taxon>
        <taxon>Nannocystis</taxon>
    </lineage>
</organism>
<dbReference type="SUPFAM" id="SSF47616">
    <property type="entry name" value="GST C-terminal domain-like"/>
    <property type="match status" value="1"/>
</dbReference>
<sequence>MSITFYYNPMSSASRVQLTLAELDIPHEKVFVDLQAKDQRKPEFLKLNPNGKIPTIVIDGQPMFESIAIQIYLGERFGVERGLWPALGSREHMQALTWLCWAQVSLGGPLFTYMHNTSEWFPPEARNAKQAETALAEVQNSLQILDARIGEVGNIVHDKWTLVDSDVWSVLGWGLQMAKIDTAKYANLNNWLERGKKRPAGCAMMEAEKPAH</sequence>
<dbReference type="SUPFAM" id="SSF52833">
    <property type="entry name" value="Thioredoxin-like"/>
    <property type="match status" value="1"/>
</dbReference>
<name>A0ABY7H607_9BACT</name>
<feature type="domain" description="GST C-terminal" evidence="3">
    <location>
        <begin position="88"/>
        <end position="212"/>
    </location>
</feature>
<dbReference type="PANTHER" id="PTHR44051:SF8">
    <property type="entry name" value="GLUTATHIONE S-TRANSFERASE GSTA"/>
    <property type="match status" value="1"/>
</dbReference>
<evidence type="ECO:0000259" key="3">
    <source>
        <dbReference type="PROSITE" id="PS50405"/>
    </source>
</evidence>
<comment type="similarity">
    <text evidence="1">Belongs to the GST superfamily.</text>
</comment>
<dbReference type="InterPro" id="IPR004046">
    <property type="entry name" value="GST_C"/>
</dbReference>
<dbReference type="InterPro" id="IPR036282">
    <property type="entry name" value="Glutathione-S-Trfase_C_sf"/>
</dbReference>
<gene>
    <name evidence="4" type="ORF">O0S08_00400</name>
</gene>
<dbReference type="InterPro" id="IPR036249">
    <property type="entry name" value="Thioredoxin-like_sf"/>
</dbReference>
<evidence type="ECO:0000313" key="5">
    <source>
        <dbReference type="Proteomes" id="UP001164459"/>
    </source>
</evidence>
<dbReference type="EMBL" id="CP114040">
    <property type="protein sequence ID" value="WAS94593.1"/>
    <property type="molecule type" value="Genomic_DNA"/>
</dbReference>
<accession>A0ABY7H607</accession>
<dbReference type="RefSeq" id="WP_269036927.1">
    <property type="nucleotide sequence ID" value="NZ_CP114040.1"/>
</dbReference>
<dbReference type="PROSITE" id="PS50404">
    <property type="entry name" value="GST_NTER"/>
    <property type="match status" value="1"/>
</dbReference>
<proteinExistence type="inferred from homology"/>
<dbReference type="InterPro" id="IPR010987">
    <property type="entry name" value="Glutathione-S-Trfase_C-like"/>
</dbReference>
<evidence type="ECO:0000313" key="4">
    <source>
        <dbReference type="EMBL" id="WAS94593.1"/>
    </source>
</evidence>
<dbReference type="SFLD" id="SFLDG00358">
    <property type="entry name" value="Main_(cytGST)"/>
    <property type="match status" value="1"/>
</dbReference>
<dbReference type="PANTHER" id="PTHR44051">
    <property type="entry name" value="GLUTATHIONE S-TRANSFERASE-RELATED"/>
    <property type="match status" value="1"/>
</dbReference>
<dbReference type="Gene3D" id="1.20.1050.10">
    <property type="match status" value="1"/>
</dbReference>
<dbReference type="InterPro" id="IPR040079">
    <property type="entry name" value="Glutathione_S-Trfase"/>
</dbReference>
<dbReference type="Pfam" id="PF02798">
    <property type="entry name" value="GST_N"/>
    <property type="match status" value="1"/>
</dbReference>
<dbReference type="InterPro" id="IPR004045">
    <property type="entry name" value="Glutathione_S-Trfase_N"/>
</dbReference>
<evidence type="ECO:0000259" key="2">
    <source>
        <dbReference type="PROSITE" id="PS50404"/>
    </source>
</evidence>
<dbReference type="Proteomes" id="UP001164459">
    <property type="component" value="Chromosome"/>
</dbReference>
<keyword evidence="5" id="KW-1185">Reference proteome</keyword>